<dbReference type="CDD" id="cd02199">
    <property type="entry name" value="YjgF_YER057c_UK114_like_1"/>
    <property type="match status" value="1"/>
</dbReference>
<dbReference type="InterPro" id="IPR006175">
    <property type="entry name" value="YjgF/YER057c/UK114"/>
</dbReference>
<accession>A0A3D9XMB3</accession>
<gene>
    <name evidence="1" type="ORF">BDD41_0042</name>
</gene>
<dbReference type="InterPro" id="IPR035959">
    <property type="entry name" value="RutC-like_sf"/>
</dbReference>
<protein>
    <submittedName>
        <fullName evidence="1">Enamine deaminase RidA (YjgF/YER057c/UK114 family)</fullName>
    </submittedName>
</protein>
<dbReference type="SUPFAM" id="SSF55298">
    <property type="entry name" value="YjgF-like"/>
    <property type="match status" value="1"/>
</dbReference>
<evidence type="ECO:0000313" key="1">
    <source>
        <dbReference type="EMBL" id="REF71587.1"/>
    </source>
</evidence>
<dbReference type="PANTHER" id="PTHR43760">
    <property type="entry name" value="ENDORIBONUCLEASE-RELATED"/>
    <property type="match status" value="1"/>
</dbReference>
<dbReference type="Gene3D" id="3.30.1330.40">
    <property type="entry name" value="RutC-like"/>
    <property type="match status" value="1"/>
</dbReference>
<dbReference type="EMBL" id="QTUJ01000001">
    <property type="protein sequence ID" value="REF71587.1"/>
    <property type="molecule type" value="Genomic_DNA"/>
</dbReference>
<dbReference type="PANTHER" id="PTHR43760:SF1">
    <property type="entry name" value="ENDORIBONUCLEASE L-PSP_CHORISMATE MUTASE-LIKE DOMAIN-CONTAINING PROTEIN"/>
    <property type="match status" value="1"/>
</dbReference>
<evidence type="ECO:0000313" key="2">
    <source>
        <dbReference type="Proteomes" id="UP000256941"/>
    </source>
</evidence>
<sequence length="143" mass="14619">MSAAPGQGNPVPQGDYVAATRHGSLIFTAGMTPRVNGRLMFSGPVRRDQPLETWREAVVLACSNALRAARATLAPGEDLAAVLSLTVYVAAEAGFAAHSALADFASQFLKEQLGASGIGSRCAVGVATLPGNAPVEIQMVAAV</sequence>
<dbReference type="Pfam" id="PF01042">
    <property type="entry name" value="Ribonuc_L-PSP"/>
    <property type="match status" value="1"/>
</dbReference>
<comment type="caution">
    <text evidence="1">The sequence shown here is derived from an EMBL/GenBank/DDBJ whole genome shotgun (WGS) entry which is preliminary data.</text>
</comment>
<name>A0A3D9XMB3_PARVE</name>
<dbReference type="InterPro" id="IPR013813">
    <property type="entry name" value="Endoribo_LPSP/chorism_mut-like"/>
</dbReference>
<dbReference type="AlphaFoldDB" id="A0A3D9XMB3"/>
<dbReference type="RefSeq" id="WP_116220438.1">
    <property type="nucleotide sequence ID" value="NZ_CP038196.1"/>
</dbReference>
<dbReference type="Proteomes" id="UP000256941">
    <property type="component" value="Unassembled WGS sequence"/>
</dbReference>
<proteinExistence type="predicted"/>
<reference evidence="1 2" key="1">
    <citation type="submission" date="2018-08" db="EMBL/GenBank/DDBJ databases">
        <title>Genomic Encyclopedia of Archaeal and Bacterial Type Strains, Phase II (KMG-II): from individual species to whole genera.</title>
        <authorList>
            <person name="Goeker M."/>
        </authorList>
    </citation>
    <scope>NUCLEOTIDE SEQUENCE [LARGE SCALE GENOMIC DNA]</scope>
    <source>
        <strain evidence="1 2">DSM 17099</strain>
    </source>
</reference>
<organism evidence="1 2">
    <name type="scientific">Paracoccus versutus</name>
    <name type="common">Thiobacillus versutus</name>
    <dbReference type="NCBI Taxonomy" id="34007"/>
    <lineage>
        <taxon>Bacteria</taxon>
        <taxon>Pseudomonadati</taxon>
        <taxon>Pseudomonadota</taxon>
        <taxon>Alphaproteobacteria</taxon>
        <taxon>Rhodobacterales</taxon>
        <taxon>Paracoccaceae</taxon>
        <taxon>Paracoccus</taxon>
    </lineage>
</organism>